<reference evidence="19 20" key="1">
    <citation type="submission" date="2016-05" db="EMBL/GenBank/DDBJ databases">
        <title>Draft genome sequence of a porcine commensal Rothia nasimurium.</title>
        <authorList>
            <person name="Gaiser R.A."/>
            <person name="Van Baarlen P."/>
            <person name="Wells J.M."/>
        </authorList>
    </citation>
    <scope>NUCLEOTIDE SEQUENCE [LARGE SCALE GENOMIC DNA]</scope>
    <source>
        <strain evidence="19 20">PT-32</strain>
    </source>
</reference>
<evidence type="ECO:0000313" key="19">
    <source>
        <dbReference type="EMBL" id="ORC22196.1"/>
    </source>
</evidence>
<evidence type="ECO:0000256" key="13">
    <source>
        <dbReference type="ARBA" id="ARBA00023268"/>
    </source>
</evidence>
<keyword evidence="8" id="KW-0378">Hydrolase</keyword>
<dbReference type="PROSITE" id="PS51066">
    <property type="entry name" value="ZF_FPG_2"/>
    <property type="match status" value="1"/>
</dbReference>
<evidence type="ECO:0000256" key="5">
    <source>
        <dbReference type="ARBA" id="ARBA00022723"/>
    </source>
</evidence>
<dbReference type="OrthoDB" id="9800855at2"/>
<dbReference type="GO" id="GO:0140078">
    <property type="term" value="F:class I DNA-(apurinic or apyrimidinic site) endonuclease activity"/>
    <property type="evidence" value="ECO:0007669"/>
    <property type="project" value="UniProtKB-EC"/>
</dbReference>
<dbReference type="InterPro" id="IPR015886">
    <property type="entry name" value="H2TH_FPG"/>
</dbReference>
<dbReference type="CDD" id="cd08966">
    <property type="entry name" value="EcFpg-like_N"/>
    <property type="match status" value="1"/>
</dbReference>
<keyword evidence="20" id="KW-1185">Reference proteome</keyword>
<comment type="catalytic activity">
    <reaction evidence="1">
        <text>Hydrolysis of DNA containing ring-opened 7-methylguanine residues, releasing 2,6-diamino-4-hydroxy-5-(N-methyl)formamidopyrimidine.</text>
        <dbReference type="EC" id="3.2.2.23"/>
    </reaction>
</comment>
<protein>
    <submittedName>
        <fullName evidence="19">DNA-formamidopyrimidine glycosylase</fullName>
    </submittedName>
</protein>
<dbReference type="Gene3D" id="1.10.8.50">
    <property type="match status" value="1"/>
</dbReference>
<evidence type="ECO:0000256" key="3">
    <source>
        <dbReference type="ARBA" id="ARBA00009409"/>
    </source>
</evidence>
<comment type="subunit">
    <text evidence="4">Monomer.</text>
</comment>
<evidence type="ECO:0000256" key="16">
    <source>
        <dbReference type="PROSITE-ProRule" id="PRU00391"/>
    </source>
</evidence>
<evidence type="ECO:0000313" key="20">
    <source>
        <dbReference type="Proteomes" id="UP000192359"/>
    </source>
</evidence>
<keyword evidence="13" id="KW-0511">Multifunctional enzyme</keyword>
<dbReference type="InterPro" id="IPR012319">
    <property type="entry name" value="FPG_cat"/>
</dbReference>
<comment type="cofactor">
    <cofactor evidence="2">
        <name>Zn(2+)</name>
        <dbReference type="ChEBI" id="CHEBI:29105"/>
    </cofactor>
</comment>
<evidence type="ECO:0000256" key="10">
    <source>
        <dbReference type="ARBA" id="ARBA00023125"/>
    </source>
</evidence>
<dbReference type="GO" id="GO:0034039">
    <property type="term" value="F:8-oxo-7,8-dihydroguanine DNA N-glycosylase activity"/>
    <property type="evidence" value="ECO:0007669"/>
    <property type="project" value="TreeGrafter"/>
</dbReference>
<feature type="domain" description="FPG-type" evidence="17">
    <location>
        <begin position="273"/>
        <end position="312"/>
    </location>
</feature>
<dbReference type="InterPro" id="IPR035937">
    <property type="entry name" value="FPG_N"/>
</dbReference>
<sequence length="319" mass="34657">MPELPEVEVVRRGLVEHIMGAEFARVQVLDGRSVRRHEAGPAHFERALTGLTVADVARRGKYLWLLFEGVGEFALVIHLGMSGQALLKAPGMHREKHLKILVDLSGAVDEGGRRAPLELQFVDQRIFGGLFLSPLVPTVGVGGRPLPGASASELSLPNIPQAVAHIARDPLDPHFDFAEFRRTMLGTSTGIKKLLLNQSAISGVGNIYADEALWLARLHYAKPARAINAAQARELVEAARAVMTDALAQGGTSFDDLYVNVNGESGYFDRSLNAYGQAGQPCPRCLTAGRTSLLVREPFAGRSSYRCPHCQRRPRGLRG</sequence>
<comment type="catalytic activity">
    <reaction evidence="15">
        <text>2'-deoxyribonucleotide-(2'-deoxyribose 5'-phosphate)-2'-deoxyribonucleotide-DNA = a 3'-end 2'-deoxyribonucleotide-(2,3-dehydro-2,3-deoxyribose 5'-phosphate)-DNA + a 5'-end 5'-phospho-2'-deoxyribonucleoside-DNA + H(+)</text>
        <dbReference type="Rhea" id="RHEA:66592"/>
        <dbReference type="Rhea" id="RHEA-COMP:13180"/>
        <dbReference type="Rhea" id="RHEA-COMP:16897"/>
        <dbReference type="Rhea" id="RHEA-COMP:17067"/>
        <dbReference type="ChEBI" id="CHEBI:15378"/>
        <dbReference type="ChEBI" id="CHEBI:136412"/>
        <dbReference type="ChEBI" id="CHEBI:157695"/>
        <dbReference type="ChEBI" id="CHEBI:167181"/>
        <dbReference type="EC" id="4.2.99.18"/>
    </reaction>
</comment>
<keyword evidence="10" id="KW-0238">DNA-binding</keyword>
<evidence type="ECO:0000256" key="14">
    <source>
        <dbReference type="ARBA" id="ARBA00023295"/>
    </source>
</evidence>
<dbReference type="EMBL" id="LXWF01000011">
    <property type="protein sequence ID" value="ORC22196.1"/>
    <property type="molecule type" value="Genomic_DNA"/>
</dbReference>
<keyword evidence="5" id="KW-0479">Metal-binding</keyword>
<evidence type="ECO:0000256" key="6">
    <source>
        <dbReference type="ARBA" id="ARBA00022763"/>
    </source>
</evidence>
<dbReference type="SMART" id="SM00898">
    <property type="entry name" value="Fapy_DNA_glyco"/>
    <property type="match status" value="1"/>
</dbReference>
<accession>A0A1Y1RQW5</accession>
<evidence type="ECO:0000256" key="15">
    <source>
        <dbReference type="ARBA" id="ARBA00044632"/>
    </source>
</evidence>
<evidence type="ECO:0000256" key="2">
    <source>
        <dbReference type="ARBA" id="ARBA00001947"/>
    </source>
</evidence>
<dbReference type="GO" id="GO:0006284">
    <property type="term" value="P:base-excision repair"/>
    <property type="evidence" value="ECO:0007669"/>
    <property type="project" value="InterPro"/>
</dbReference>
<evidence type="ECO:0000256" key="1">
    <source>
        <dbReference type="ARBA" id="ARBA00001668"/>
    </source>
</evidence>
<keyword evidence="9" id="KW-0862">Zinc</keyword>
<keyword evidence="7 16" id="KW-0863">Zinc-finger</keyword>
<dbReference type="Proteomes" id="UP000192359">
    <property type="component" value="Unassembled WGS sequence"/>
</dbReference>
<comment type="similarity">
    <text evidence="3">Belongs to the FPG family.</text>
</comment>
<keyword evidence="6" id="KW-0227">DNA damage</keyword>
<proteinExistence type="inferred from homology"/>
<dbReference type="GO" id="GO:0008270">
    <property type="term" value="F:zinc ion binding"/>
    <property type="evidence" value="ECO:0007669"/>
    <property type="project" value="UniProtKB-KW"/>
</dbReference>
<dbReference type="PROSITE" id="PS51068">
    <property type="entry name" value="FPG_CAT"/>
    <property type="match status" value="1"/>
</dbReference>
<evidence type="ECO:0000259" key="17">
    <source>
        <dbReference type="PROSITE" id="PS51066"/>
    </source>
</evidence>
<name>A0A1Y1RQW5_9MICC</name>
<keyword evidence="12" id="KW-0456">Lyase</keyword>
<evidence type="ECO:0000256" key="9">
    <source>
        <dbReference type="ARBA" id="ARBA00022833"/>
    </source>
</evidence>
<dbReference type="GO" id="GO:0003684">
    <property type="term" value="F:damaged DNA binding"/>
    <property type="evidence" value="ECO:0007669"/>
    <property type="project" value="InterPro"/>
</dbReference>
<evidence type="ECO:0000259" key="18">
    <source>
        <dbReference type="PROSITE" id="PS51068"/>
    </source>
</evidence>
<evidence type="ECO:0000256" key="7">
    <source>
        <dbReference type="ARBA" id="ARBA00022771"/>
    </source>
</evidence>
<dbReference type="AlphaFoldDB" id="A0A1Y1RQW5"/>
<dbReference type="InterPro" id="IPR010979">
    <property type="entry name" value="Ribosomal_uS13-like_H2TH"/>
</dbReference>
<dbReference type="GO" id="GO:0006979">
    <property type="term" value="P:response to oxidative stress"/>
    <property type="evidence" value="ECO:0007669"/>
    <property type="project" value="UniProtKB-ARBA"/>
</dbReference>
<dbReference type="RefSeq" id="WP_083091261.1">
    <property type="nucleotide sequence ID" value="NZ_LXWF01000011.1"/>
</dbReference>
<comment type="caution">
    <text evidence="19">The sequence shown here is derived from an EMBL/GenBank/DDBJ whole genome shotgun (WGS) entry which is preliminary data.</text>
</comment>
<dbReference type="NCBIfam" id="NF002211">
    <property type="entry name" value="PRK01103.1"/>
    <property type="match status" value="1"/>
</dbReference>
<dbReference type="SUPFAM" id="SSF46946">
    <property type="entry name" value="S13-like H2TH domain"/>
    <property type="match status" value="1"/>
</dbReference>
<dbReference type="GO" id="GO:0003690">
    <property type="term" value="F:double-stranded DNA binding"/>
    <property type="evidence" value="ECO:0007669"/>
    <property type="project" value="UniProtKB-ARBA"/>
</dbReference>
<evidence type="ECO:0000256" key="12">
    <source>
        <dbReference type="ARBA" id="ARBA00023239"/>
    </source>
</evidence>
<evidence type="ECO:0000256" key="8">
    <source>
        <dbReference type="ARBA" id="ARBA00022801"/>
    </source>
</evidence>
<dbReference type="PANTHER" id="PTHR22993:SF9">
    <property type="entry name" value="FORMAMIDOPYRIMIDINE-DNA GLYCOSYLASE"/>
    <property type="match status" value="1"/>
</dbReference>
<dbReference type="SUPFAM" id="SSF81624">
    <property type="entry name" value="N-terminal domain of MutM-like DNA repair proteins"/>
    <property type="match status" value="1"/>
</dbReference>
<dbReference type="Gene3D" id="3.20.190.10">
    <property type="entry name" value="MutM-like, N-terminal"/>
    <property type="match status" value="1"/>
</dbReference>
<feature type="domain" description="Formamidopyrimidine-DNA glycosylase catalytic" evidence="18">
    <location>
        <begin position="2"/>
        <end position="128"/>
    </location>
</feature>
<organism evidence="19 20">
    <name type="scientific">Rothia nasimurium</name>
    <dbReference type="NCBI Taxonomy" id="85336"/>
    <lineage>
        <taxon>Bacteria</taxon>
        <taxon>Bacillati</taxon>
        <taxon>Actinomycetota</taxon>
        <taxon>Actinomycetes</taxon>
        <taxon>Micrococcales</taxon>
        <taxon>Micrococcaceae</taxon>
        <taxon>Rothia</taxon>
    </lineage>
</organism>
<dbReference type="SUPFAM" id="SSF57716">
    <property type="entry name" value="Glucocorticoid receptor-like (DNA-binding domain)"/>
    <property type="match status" value="1"/>
</dbReference>
<dbReference type="Pfam" id="PF01149">
    <property type="entry name" value="Fapy_DNA_glyco"/>
    <property type="match status" value="1"/>
</dbReference>
<dbReference type="Pfam" id="PF06831">
    <property type="entry name" value="H2TH"/>
    <property type="match status" value="1"/>
</dbReference>
<dbReference type="FunFam" id="1.10.8.50:FF:000003">
    <property type="entry name" value="Formamidopyrimidine-DNA glycosylase"/>
    <property type="match status" value="1"/>
</dbReference>
<keyword evidence="11" id="KW-0234">DNA repair</keyword>
<evidence type="ECO:0000256" key="4">
    <source>
        <dbReference type="ARBA" id="ARBA00011245"/>
    </source>
</evidence>
<gene>
    <name evidence="19" type="ORF">A7979_01550</name>
</gene>
<dbReference type="InterPro" id="IPR000214">
    <property type="entry name" value="Znf_DNA_glyclase/AP_lyase"/>
</dbReference>
<keyword evidence="14" id="KW-0326">Glycosidase</keyword>
<evidence type="ECO:0000256" key="11">
    <source>
        <dbReference type="ARBA" id="ARBA00023204"/>
    </source>
</evidence>
<dbReference type="InterPro" id="IPR020629">
    <property type="entry name" value="FPG_Glyclase"/>
</dbReference>
<dbReference type="PANTHER" id="PTHR22993">
    <property type="entry name" value="FORMAMIDOPYRIMIDINE-DNA GLYCOSYLASE"/>
    <property type="match status" value="1"/>
</dbReference>
<dbReference type="SMART" id="SM01232">
    <property type="entry name" value="H2TH"/>
    <property type="match status" value="1"/>
</dbReference>